<dbReference type="GO" id="GO:0004672">
    <property type="term" value="F:protein kinase activity"/>
    <property type="evidence" value="ECO:0007669"/>
    <property type="project" value="InterPro"/>
</dbReference>
<dbReference type="AlphaFoldDB" id="A0A1M2W670"/>
<evidence type="ECO:0000259" key="1">
    <source>
        <dbReference type="PROSITE" id="PS50011"/>
    </source>
</evidence>
<sequence>MDAVRMSDDRLVMLKLIKKSHYPHELEITQFLADTTRADPRNHTVPILDVFDVHDDADFTLIVMPLLRQCDRPKWQTAGEVISFLSQIFEGISFMHELHIAHRDCQAPNIMYDPSPMYPNMFHPRVQYKARNWKGDAKHSTRTAHPVRYHFIDFGLSRKYNPEDGPPREMPIRGGDKTVPEFQNWAGESLDPFPTDIYYLGNMVRMHVLQRYFKTEFLASLVDEMTCADPTKRPTIQQVIERFDELVKTIAPRKLRSRLIPRDEDPSETFFRNVAHAFRTARYVLTCKSAIPVPS</sequence>
<keyword evidence="3" id="KW-1185">Reference proteome</keyword>
<accession>A0A1M2W670</accession>
<name>A0A1M2W670_TRAPU</name>
<evidence type="ECO:0000313" key="3">
    <source>
        <dbReference type="Proteomes" id="UP000184267"/>
    </source>
</evidence>
<feature type="domain" description="Protein kinase" evidence="1">
    <location>
        <begin position="1"/>
        <end position="279"/>
    </location>
</feature>
<dbReference type="Pfam" id="PF00069">
    <property type="entry name" value="Pkinase"/>
    <property type="match status" value="1"/>
</dbReference>
<proteinExistence type="predicted"/>
<reference evidence="2 3" key="1">
    <citation type="submission" date="2016-10" db="EMBL/GenBank/DDBJ databases">
        <title>Genome sequence of the basidiomycete white-rot fungus Trametes pubescens.</title>
        <authorList>
            <person name="Makela M.R."/>
            <person name="Granchi Z."/>
            <person name="Peng M."/>
            <person name="De Vries R.P."/>
            <person name="Grigoriev I."/>
            <person name="Riley R."/>
            <person name="Hilden K."/>
        </authorList>
    </citation>
    <scope>NUCLEOTIDE SEQUENCE [LARGE SCALE GENOMIC DNA]</scope>
    <source>
        <strain evidence="2 3">FBCC735</strain>
    </source>
</reference>
<dbReference type="PANTHER" id="PTHR44167">
    <property type="entry name" value="OVARIAN-SPECIFIC SERINE/THREONINE-PROTEIN KINASE LOK-RELATED"/>
    <property type="match status" value="1"/>
</dbReference>
<dbReference type="STRING" id="154538.A0A1M2W670"/>
<dbReference type="OMA" id="MHELHIA"/>
<dbReference type="InterPro" id="IPR011009">
    <property type="entry name" value="Kinase-like_dom_sf"/>
</dbReference>
<protein>
    <recommendedName>
        <fullName evidence="1">Protein kinase domain-containing protein</fullName>
    </recommendedName>
</protein>
<evidence type="ECO:0000313" key="2">
    <source>
        <dbReference type="EMBL" id="OJT15316.1"/>
    </source>
</evidence>
<dbReference type="Gene3D" id="1.10.510.10">
    <property type="entry name" value="Transferase(Phosphotransferase) domain 1"/>
    <property type="match status" value="1"/>
</dbReference>
<dbReference type="PROSITE" id="PS50011">
    <property type="entry name" value="PROTEIN_KINASE_DOM"/>
    <property type="match status" value="1"/>
</dbReference>
<dbReference type="InterPro" id="IPR000719">
    <property type="entry name" value="Prot_kinase_dom"/>
</dbReference>
<dbReference type="OrthoDB" id="5987198at2759"/>
<dbReference type="Proteomes" id="UP000184267">
    <property type="component" value="Unassembled WGS sequence"/>
</dbReference>
<comment type="caution">
    <text evidence="2">The sequence shown here is derived from an EMBL/GenBank/DDBJ whole genome shotgun (WGS) entry which is preliminary data.</text>
</comment>
<dbReference type="EMBL" id="MNAD01000184">
    <property type="protein sequence ID" value="OJT15316.1"/>
    <property type="molecule type" value="Genomic_DNA"/>
</dbReference>
<dbReference type="PANTHER" id="PTHR44167:SF24">
    <property type="entry name" value="SERINE_THREONINE-PROTEIN KINASE CHK2"/>
    <property type="match status" value="1"/>
</dbReference>
<organism evidence="2 3">
    <name type="scientific">Trametes pubescens</name>
    <name type="common">White-rot fungus</name>
    <dbReference type="NCBI Taxonomy" id="154538"/>
    <lineage>
        <taxon>Eukaryota</taxon>
        <taxon>Fungi</taxon>
        <taxon>Dikarya</taxon>
        <taxon>Basidiomycota</taxon>
        <taxon>Agaricomycotina</taxon>
        <taxon>Agaricomycetes</taxon>
        <taxon>Polyporales</taxon>
        <taxon>Polyporaceae</taxon>
        <taxon>Trametes</taxon>
    </lineage>
</organism>
<dbReference type="GO" id="GO:0005524">
    <property type="term" value="F:ATP binding"/>
    <property type="evidence" value="ECO:0007669"/>
    <property type="project" value="InterPro"/>
</dbReference>
<dbReference type="SMART" id="SM00220">
    <property type="entry name" value="S_TKc"/>
    <property type="match status" value="1"/>
</dbReference>
<gene>
    <name evidence="2" type="ORF">TRAPUB_8112</name>
</gene>
<dbReference type="SUPFAM" id="SSF56112">
    <property type="entry name" value="Protein kinase-like (PK-like)"/>
    <property type="match status" value="1"/>
</dbReference>